<reference evidence="8" key="2">
    <citation type="submission" date="2024-10" db="UniProtKB">
        <authorList>
            <consortium name="EnsemblProtists"/>
        </authorList>
    </citation>
    <scope>IDENTIFICATION</scope>
</reference>
<dbReference type="PROSITE" id="PS51892">
    <property type="entry name" value="SUBTILASE"/>
    <property type="match status" value="1"/>
</dbReference>
<dbReference type="InterPro" id="IPR023828">
    <property type="entry name" value="Peptidase_S8_Ser-AS"/>
</dbReference>
<dbReference type="GO" id="GO:0004252">
    <property type="term" value="F:serine-type endopeptidase activity"/>
    <property type="evidence" value="ECO:0007669"/>
    <property type="project" value="InterPro"/>
</dbReference>
<dbReference type="KEGG" id="ehx:EMIHUDRAFT_254306"/>
<dbReference type="GeneID" id="17272967"/>
<dbReference type="Pfam" id="PF00082">
    <property type="entry name" value="Peptidase_S8"/>
    <property type="match status" value="1"/>
</dbReference>
<feature type="chain" id="PRO_5044247003" description="Peptidase S8/S53 domain-containing protein" evidence="6">
    <location>
        <begin position="16"/>
        <end position="146"/>
    </location>
</feature>
<comment type="caution">
    <text evidence="5">Lacks conserved residue(s) required for the propagation of feature annotation.</text>
</comment>
<dbReference type="GO" id="GO:0005615">
    <property type="term" value="C:extracellular space"/>
    <property type="evidence" value="ECO:0007669"/>
    <property type="project" value="TreeGrafter"/>
</dbReference>
<sequence length="146" mass="15215">MPFVLFLALLASVTAAPTTKDRRANEQPKVRLVVTGETNVARTTRGARASNRVAQMARGGNVTMSYSYPASYPSIMSVAATDSSDAKASFSQFNDEVDIAAPGVDVVSTVGPPSDTGVGPPGYDSYDGTSMAAPHVSGLAMVLWNK</sequence>
<evidence type="ECO:0000313" key="9">
    <source>
        <dbReference type="Proteomes" id="UP000013827"/>
    </source>
</evidence>
<evidence type="ECO:0000259" key="7">
    <source>
        <dbReference type="Pfam" id="PF00082"/>
    </source>
</evidence>
<dbReference type="RefSeq" id="XP_005779849.1">
    <property type="nucleotide sequence ID" value="XM_005779792.1"/>
</dbReference>
<keyword evidence="6" id="KW-0732">Signal</keyword>
<protein>
    <recommendedName>
        <fullName evidence="7">Peptidase S8/S53 domain-containing protein</fullName>
    </recommendedName>
</protein>
<proteinExistence type="inferred from homology"/>
<dbReference type="InterPro" id="IPR000209">
    <property type="entry name" value="Peptidase_S8/S53_dom"/>
</dbReference>
<dbReference type="PANTHER" id="PTHR43806">
    <property type="entry name" value="PEPTIDASE S8"/>
    <property type="match status" value="1"/>
</dbReference>
<evidence type="ECO:0000256" key="6">
    <source>
        <dbReference type="SAM" id="SignalP"/>
    </source>
</evidence>
<name>A0A0D3JV85_EMIH1</name>
<comment type="similarity">
    <text evidence="1 5">Belongs to the peptidase S8 family.</text>
</comment>
<reference evidence="9" key="1">
    <citation type="journal article" date="2013" name="Nature">
        <title>Pan genome of the phytoplankton Emiliania underpins its global distribution.</title>
        <authorList>
            <person name="Read B.A."/>
            <person name="Kegel J."/>
            <person name="Klute M.J."/>
            <person name="Kuo A."/>
            <person name="Lefebvre S.C."/>
            <person name="Maumus F."/>
            <person name="Mayer C."/>
            <person name="Miller J."/>
            <person name="Monier A."/>
            <person name="Salamov A."/>
            <person name="Young J."/>
            <person name="Aguilar M."/>
            <person name="Claverie J.M."/>
            <person name="Frickenhaus S."/>
            <person name="Gonzalez K."/>
            <person name="Herman E.K."/>
            <person name="Lin Y.C."/>
            <person name="Napier J."/>
            <person name="Ogata H."/>
            <person name="Sarno A.F."/>
            <person name="Shmutz J."/>
            <person name="Schroeder D."/>
            <person name="de Vargas C."/>
            <person name="Verret F."/>
            <person name="von Dassow P."/>
            <person name="Valentin K."/>
            <person name="Van de Peer Y."/>
            <person name="Wheeler G."/>
            <person name="Dacks J.B."/>
            <person name="Delwiche C.F."/>
            <person name="Dyhrman S.T."/>
            <person name="Glockner G."/>
            <person name="John U."/>
            <person name="Richards T."/>
            <person name="Worden A.Z."/>
            <person name="Zhang X."/>
            <person name="Grigoriev I.V."/>
            <person name="Allen A.E."/>
            <person name="Bidle K."/>
            <person name="Borodovsky M."/>
            <person name="Bowler C."/>
            <person name="Brownlee C."/>
            <person name="Cock J.M."/>
            <person name="Elias M."/>
            <person name="Gladyshev V.N."/>
            <person name="Groth M."/>
            <person name="Guda C."/>
            <person name="Hadaegh A."/>
            <person name="Iglesias-Rodriguez M.D."/>
            <person name="Jenkins J."/>
            <person name="Jones B.M."/>
            <person name="Lawson T."/>
            <person name="Leese F."/>
            <person name="Lindquist E."/>
            <person name="Lobanov A."/>
            <person name="Lomsadze A."/>
            <person name="Malik S.B."/>
            <person name="Marsh M.E."/>
            <person name="Mackinder L."/>
            <person name="Mock T."/>
            <person name="Mueller-Roeber B."/>
            <person name="Pagarete A."/>
            <person name="Parker M."/>
            <person name="Probert I."/>
            <person name="Quesneville H."/>
            <person name="Raines C."/>
            <person name="Rensing S.A."/>
            <person name="Riano-Pachon D.M."/>
            <person name="Richier S."/>
            <person name="Rokitta S."/>
            <person name="Shiraiwa Y."/>
            <person name="Soanes D.M."/>
            <person name="van der Giezen M."/>
            <person name="Wahlund T.M."/>
            <person name="Williams B."/>
            <person name="Wilson W."/>
            <person name="Wolfe G."/>
            <person name="Wurch L.L."/>
        </authorList>
    </citation>
    <scope>NUCLEOTIDE SEQUENCE</scope>
</reference>
<organism evidence="8 9">
    <name type="scientific">Emiliania huxleyi (strain CCMP1516)</name>
    <dbReference type="NCBI Taxonomy" id="280463"/>
    <lineage>
        <taxon>Eukaryota</taxon>
        <taxon>Haptista</taxon>
        <taxon>Haptophyta</taxon>
        <taxon>Prymnesiophyceae</taxon>
        <taxon>Isochrysidales</taxon>
        <taxon>Noelaerhabdaceae</taxon>
        <taxon>Emiliania</taxon>
    </lineage>
</organism>
<dbReference type="PaxDb" id="2903-EOD27420"/>
<evidence type="ECO:0000256" key="5">
    <source>
        <dbReference type="PROSITE-ProRule" id="PRU01240"/>
    </source>
</evidence>
<keyword evidence="2" id="KW-0645">Protease</keyword>
<dbReference type="EnsemblProtists" id="EOD27420">
    <property type="protein sequence ID" value="EOD27420"/>
    <property type="gene ID" value="EMIHUDRAFT_254306"/>
</dbReference>
<dbReference type="GO" id="GO:0006508">
    <property type="term" value="P:proteolysis"/>
    <property type="evidence" value="ECO:0007669"/>
    <property type="project" value="UniProtKB-KW"/>
</dbReference>
<dbReference type="Proteomes" id="UP000013827">
    <property type="component" value="Unassembled WGS sequence"/>
</dbReference>
<dbReference type="STRING" id="2903.R1ELA0"/>
<dbReference type="SUPFAM" id="SSF52743">
    <property type="entry name" value="Subtilisin-like"/>
    <property type="match status" value="1"/>
</dbReference>
<dbReference type="HOGENOM" id="CLU_1780922_0_0_1"/>
<feature type="domain" description="Peptidase S8/S53" evidence="7">
    <location>
        <begin position="46"/>
        <end position="145"/>
    </location>
</feature>
<dbReference type="InterPro" id="IPR050131">
    <property type="entry name" value="Peptidase_S8_subtilisin-like"/>
</dbReference>
<keyword evidence="4" id="KW-0720">Serine protease</keyword>
<dbReference type="InterPro" id="IPR036852">
    <property type="entry name" value="Peptidase_S8/S53_dom_sf"/>
</dbReference>
<dbReference type="PANTHER" id="PTHR43806:SF11">
    <property type="entry name" value="CEREVISIN-RELATED"/>
    <property type="match status" value="1"/>
</dbReference>
<evidence type="ECO:0000256" key="4">
    <source>
        <dbReference type="ARBA" id="ARBA00022825"/>
    </source>
</evidence>
<accession>A0A0D3JV85</accession>
<evidence type="ECO:0000256" key="1">
    <source>
        <dbReference type="ARBA" id="ARBA00011073"/>
    </source>
</evidence>
<evidence type="ECO:0000313" key="8">
    <source>
        <dbReference type="EnsemblProtists" id="EOD27420"/>
    </source>
</evidence>
<feature type="signal peptide" evidence="6">
    <location>
        <begin position="1"/>
        <end position="15"/>
    </location>
</feature>
<evidence type="ECO:0000256" key="2">
    <source>
        <dbReference type="ARBA" id="ARBA00022670"/>
    </source>
</evidence>
<dbReference type="PROSITE" id="PS00138">
    <property type="entry name" value="SUBTILASE_SER"/>
    <property type="match status" value="1"/>
</dbReference>
<dbReference type="Gene3D" id="3.40.50.200">
    <property type="entry name" value="Peptidase S8/S53 domain"/>
    <property type="match status" value="1"/>
</dbReference>
<dbReference type="AlphaFoldDB" id="A0A0D3JV85"/>
<evidence type="ECO:0000256" key="3">
    <source>
        <dbReference type="ARBA" id="ARBA00022801"/>
    </source>
</evidence>
<keyword evidence="9" id="KW-1185">Reference proteome</keyword>
<keyword evidence="3" id="KW-0378">Hydrolase</keyword>